<dbReference type="AlphaFoldDB" id="A0A1V9FMG9"/>
<evidence type="ECO:0000313" key="3">
    <source>
        <dbReference type="Proteomes" id="UP000192796"/>
    </source>
</evidence>
<dbReference type="Proteomes" id="UP000192796">
    <property type="component" value="Unassembled WGS sequence"/>
</dbReference>
<name>A0A1V9FMG9_9BACT</name>
<evidence type="ECO:0008006" key="4">
    <source>
        <dbReference type="Google" id="ProtNLM"/>
    </source>
</evidence>
<dbReference type="EMBL" id="LVYD01000077">
    <property type="protein sequence ID" value="OQP59554.1"/>
    <property type="molecule type" value="Genomic_DNA"/>
</dbReference>
<reference evidence="2 3" key="1">
    <citation type="submission" date="2016-03" db="EMBL/GenBank/DDBJ databases">
        <title>Niastella vici sp. nov., isolated from farmland soil.</title>
        <authorList>
            <person name="Chen L."/>
            <person name="Wang D."/>
            <person name="Yang S."/>
            <person name="Wang G."/>
        </authorList>
    </citation>
    <scope>NUCLEOTIDE SEQUENCE [LARGE SCALE GENOMIC DNA]</scope>
    <source>
        <strain evidence="2 3">DJ57</strain>
    </source>
</reference>
<evidence type="ECO:0000256" key="1">
    <source>
        <dbReference type="SAM" id="SignalP"/>
    </source>
</evidence>
<gene>
    <name evidence="2" type="ORF">A3860_37205</name>
</gene>
<keyword evidence="1" id="KW-0732">Signal</keyword>
<keyword evidence="3" id="KW-1185">Reference proteome</keyword>
<dbReference type="STRING" id="1703345.A3860_37205"/>
<accession>A0A1V9FMG9</accession>
<sequence>MLLSSAQPKQISKLTGWLLFFMMTCAGTVFAQSSEPGYKGVDSFPPNVGDISYNAALDDSTFIVCNPKRVFQYYNTGSYYRQHKREIEHYFKSRYQPAVQNAAQTGFLTIRFIINCSGKTGRFRMVELDASYQPYIFDRVISSQLMKLTKELQGWQPAVYKDTIYDSYQYITFKLNKGAIECVLP</sequence>
<feature type="signal peptide" evidence="1">
    <location>
        <begin position="1"/>
        <end position="31"/>
    </location>
</feature>
<proteinExistence type="predicted"/>
<organism evidence="2 3">
    <name type="scientific">Niastella vici</name>
    <dbReference type="NCBI Taxonomy" id="1703345"/>
    <lineage>
        <taxon>Bacteria</taxon>
        <taxon>Pseudomonadati</taxon>
        <taxon>Bacteroidota</taxon>
        <taxon>Chitinophagia</taxon>
        <taxon>Chitinophagales</taxon>
        <taxon>Chitinophagaceae</taxon>
        <taxon>Niastella</taxon>
    </lineage>
</organism>
<dbReference type="RefSeq" id="WP_081154658.1">
    <property type="nucleotide sequence ID" value="NZ_LVYD01000077.1"/>
</dbReference>
<protein>
    <recommendedName>
        <fullName evidence="4">TonB C-terminal domain-containing protein</fullName>
    </recommendedName>
</protein>
<evidence type="ECO:0000313" key="2">
    <source>
        <dbReference type="EMBL" id="OQP59554.1"/>
    </source>
</evidence>
<comment type="caution">
    <text evidence="2">The sequence shown here is derived from an EMBL/GenBank/DDBJ whole genome shotgun (WGS) entry which is preliminary data.</text>
</comment>
<feature type="chain" id="PRO_5013365864" description="TonB C-terminal domain-containing protein" evidence="1">
    <location>
        <begin position="32"/>
        <end position="185"/>
    </location>
</feature>
<dbReference type="OrthoDB" id="883593at2"/>